<feature type="region of interest" description="Disordered" evidence="3">
    <location>
        <begin position="331"/>
        <end position="373"/>
    </location>
</feature>
<dbReference type="GO" id="GO:0042026">
    <property type="term" value="P:protein refolding"/>
    <property type="evidence" value="ECO:0007669"/>
    <property type="project" value="TreeGrafter"/>
</dbReference>
<feature type="compositionally biased region" description="Polar residues" evidence="3">
    <location>
        <begin position="2478"/>
        <end position="2506"/>
    </location>
</feature>
<feature type="region of interest" description="Disordered" evidence="3">
    <location>
        <begin position="2478"/>
        <end position="2507"/>
    </location>
</feature>
<feature type="compositionally biased region" description="Polar residues" evidence="3">
    <location>
        <begin position="333"/>
        <end position="358"/>
    </location>
</feature>
<dbReference type="InterPro" id="IPR002068">
    <property type="entry name" value="A-crystallin/Hsp20_dom"/>
</dbReference>
<feature type="compositionally biased region" description="Polar residues" evidence="3">
    <location>
        <begin position="2798"/>
        <end position="2812"/>
    </location>
</feature>
<evidence type="ECO:0000256" key="1">
    <source>
        <dbReference type="PROSITE-ProRule" id="PRU00285"/>
    </source>
</evidence>
<feature type="region of interest" description="Disordered" evidence="3">
    <location>
        <begin position="1401"/>
        <end position="1443"/>
    </location>
</feature>
<feature type="region of interest" description="Disordered" evidence="3">
    <location>
        <begin position="1140"/>
        <end position="1203"/>
    </location>
</feature>
<feature type="compositionally biased region" description="Polar residues" evidence="3">
    <location>
        <begin position="1045"/>
        <end position="1074"/>
    </location>
</feature>
<dbReference type="GO" id="GO:0005737">
    <property type="term" value="C:cytoplasm"/>
    <property type="evidence" value="ECO:0007669"/>
    <property type="project" value="TreeGrafter"/>
</dbReference>
<dbReference type="InterPro" id="IPR008978">
    <property type="entry name" value="HSP20-like_chaperone"/>
</dbReference>
<dbReference type="GO" id="GO:0005634">
    <property type="term" value="C:nucleus"/>
    <property type="evidence" value="ECO:0007669"/>
    <property type="project" value="TreeGrafter"/>
</dbReference>
<proteinExistence type="inferred from homology"/>
<feature type="domain" description="SHSP" evidence="4">
    <location>
        <begin position="187"/>
        <end position="299"/>
    </location>
</feature>
<feature type="compositionally biased region" description="Polar residues" evidence="3">
    <location>
        <begin position="2217"/>
        <end position="2261"/>
    </location>
</feature>
<feature type="compositionally biased region" description="Polar residues" evidence="3">
    <location>
        <begin position="1401"/>
        <end position="1429"/>
    </location>
</feature>
<feature type="domain" description="SHSP" evidence="4">
    <location>
        <begin position="664"/>
        <end position="771"/>
    </location>
</feature>
<feature type="region of interest" description="Disordered" evidence="3">
    <location>
        <begin position="2796"/>
        <end position="2820"/>
    </location>
</feature>
<reference evidence="5 6" key="1">
    <citation type="submission" date="2024-05" db="EMBL/GenBank/DDBJ databases">
        <authorList>
            <person name="Wallberg A."/>
        </authorList>
    </citation>
    <scope>NUCLEOTIDE SEQUENCE [LARGE SCALE GENOMIC DNA]</scope>
</reference>
<name>A0AAV2QKU2_MEGNR</name>
<feature type="compositionally biased region" description="Basic and acidic residues" evidence="3">
    <location>
        <begin position="1903"/>
        <end position="1915"/>
    </location>
</feature>
<feature type="region of interest" description="Disordered" evidence="3">
    <location>
        <begin position="1041"/>
        <end position="1104"/>
    </location>
</feature>
<feature type="domain" description="SHSP" evidence="4">
    <location>
        <begin position="1976"/>
        <end position="2087"/>
    </location>
</feature>
<dbReference type="SUPFAM" id="SSF49764">
    <property type="entry name" value="HSP20-like chaperones"/>
    <property type="match status" value="10"/>
</dbReference>
<feature type="compositionally biased region" description="Polar residues" evidence="3">
    <location>
        <begin position="1140"/>
        <end position="1154"/>
    </location>
</feature>
<evidence type="ECO:0000313" key="6">
    <source>
        <dbReference type="Proteomes" id="UP001497623"/>
    </source>
</evidence>
<dbReference type="Pfam" id="PF00011">
    <property type="entry name" value="HSP20"/>
    <property type="match status" value="10"/>
</dbReference>
<feature type="region of interest" description="Disordered" evidence="3">
    <location>
        <begin position="1530"/>
        <end position="1558"/>
    </location>
</feature>
<evidence type="ECO:0000256" key="2">
    <source>
        <dbReference type="RuleBase" id="RU003616"/>
    </source>
</evidence>
<dbReference type="GO" id="GO:0051082">
    <property type="term" value="F:unfolded protein binding"/>
    <property type="evidence" value="ECO:0007669"/>
    <property type="project" value="TreeGrafter"/>
</dbReference>
<feature type="region of interest" description="Disordered" evidence="3">
    <location>
        <begin position="31"/>
        <end position="72"/>
    </location>
</feature>
<feature type="domain" description="SHSP" evidence="4">
    <location>
        <begin position="1258"/>
        <end position="1369"/>
    </location>
</feature>
<feature type="region of interest" description="Disordered" evidence="3">
    <location>
        <begin position="2217"/>
        <end position="2283"/>
    </location>
</feature>
<feature type="domain" description="SHSP" evidence="4">
    <location>
        <begin position="2879"/>
        <end position="2982"/>
    </location>
</feature>
<sequence length="2982" mass="332241">MAPVPYNAITENNTSVASTDSAKCESNMFKKSSSSSVQQLSEMCESSSATSEQMSKSANSLQTSNTVSGSDIKQSSEMCESFSATSEQISKFAKSSQTSNIISGSNMKCRSLENKNTSVNSTIEEANVLNTDQEGHMTIETRGKFFEDSFFADVQEKFQKAIGEVLEKCGESTSKCDNVTLYRNLRQRDMKEENQAGTVSYGEKEHKIVLDVSGFNQEDIKVKIVGENTIQVAGHIEKKNGNSVSTQSFQRQFYLPGTVDMTLVTSTMSSDGILTIIVSKLLNRRLISNSKQANEIHKNIKANKEINTKSNEYVTKTAECIKSMKKEESKSSVISQASNVKSRTTAQLSSSNKSADNISENKDTNETNNIQNTSMKIEKRGNFFEDSFFIDVHENFQNAVSEILEKWGERSSLCDQMTTYRNLRQRDLKEENQAATVSYGEKEHKIVLDVNDFNLEDIKVKALENNSIQVTGHMEKKNGNTFSTQSFHRQFTLPGTVDMALVTSSMSTDGILTVTVPRLSNKRISSNTNKDNEDNKECNAHKEIYQSNTNNAETVVSKKATKSDESKASVISQVFNINSESIEQSSSSNKTTEDVSSEVKDLSEGNDNQNIPMTMKKRGNFFEDSFFADVSENFQKAIGEVLEKYGESSSLCDNMTSYRKLRQRNMKEENQAVIVSYGEKEHKIVLDVSGFNLEDIKVKVVDENTIQVAGHIEKKNRNAVSTQSFQRQFTLPGTVDMTLVTSTMSSDGIITIIVPKSSNRRLISNSDMENNIHKDVKSNKERNAKSNEYVTKTAECIKAMKNEESKSSVISHAYNINSESIEQSSSSNKTTEYVISEDKDLSEGNDNQNVPMTMKKRGNFFEDSFFADVRDNFQKAVGEVLEKYGESSSLCDNMTSYRNLRQRNMKEENQAVTVSYGEKEHKIVLDVSGFNLEDVKVKVVDENKIQVAGHIERKNGNAVSTQSFQRQFTLPGTVDMTLVTSTMSSDGILTIIVPKSSSIRLISNSEQENEIHKDVKLNKEINKQINEYVTKTAECIKAMKKEESQSSVTSQASNVKSRTTTQLTTSNKSAGNISENKDTKETNNDQITSVKIENGDNTNKETNHQYKNIEDVGESLGAESKSLANSEACNINSDMELQLENSSNENVSKISKISTKSDESKASVISQVPIINSESIEQSSSSNRTTEDISSEDKDVSEGNDNQKVSMTMKKRGNFFEDSFFADVRENFQKAIGEVLEKHGESSSLCDNMTSYRNLRQRNMKEENQAVTVSYGEKEHKIVLDVSGFIQEDIKVKVVDENTIQVAGHIERKNGNAGSTQSFQRKFTLPSTVAMTLVTSNMSSDGILTIIVPKSLSIRLISNSEQENAIHKDVKLNKEINAQSNEYDTKTAECIKAMKKEESKSSVISQASNVKSRTSAQKTTSNESAGNISENKDTKETNNDQITSMKIDNGVCNEDNTNKETNHQYKYIKDAGESLGAESKSFANSEACNINSDMELQLENSSNENVSKIYKTSTNSDESKAPVISQVHNINSESIEQSSTSNKTTEDVSSEYKDVSEGNDNQKVSMTIKKRGNFFKDSFFADVRENFQKAIGEVLEKHGESSSLCYNMTSYRNLRRRNMKEENQAVTVSYGEKENKIVLDVSGFNLEDIKVKVVGDNTIQVAGHTEKNNGNAISTCSFQRQFTLPGRVEMMLVTSAMSSDGILTIIVPKSSNRRLISKSEQENEIHKDVKSNKEINAQSNEYVTNTDECIIAMKEGESKSSVISQASNVKCRTTAKLSTSNKSAGNISENKDTTETNNDQITSMKIENGVCNEDNTNKETNHQCKNIKDAGESLGAESKSFANSKACNINSDMELQLENSSNENVSKISKTSTNSDESKASVISQVHNINSESIEQSSTSNKTTEDVSSEDKDVSEGNDNQKVSMTMKKRGNFFKDSFFADVRENFQKAIGEVLEKHGESSSLCYNMTSYRNLRRRNMKEENQAVTVSYGEKENKIVLDVSGFNLEDIKVKVVGDNTIQVAGHTEKNNGNAISTCSFQRQFTLPGRVEMMLVTSAMSSDGILTIIVPKSSNRKIISKSEQENEIHKDVKSNKEINAQSNEYVTNTDECIIAMKEGESKSSVISQASNVKCRTTAKLSTSNKSAGNISENKDTTETNNDQITSMKIENGVCNEDNTNKETNHQCKNIKDAGESLGAESKSFANSKACNINSDMELQLENSSNENVSKISKTSTNSDESKASVISQVHNINSESIEQSSTSNKTTEDVSSEDKDVSEGNDNQKVSMTMKKRGNFFEDSFFADVRENFQKAIGEVLEKHGESSSLCDNMTSYRNLRQRNMKEENQAVTVSYGEKEHKLVLDVSGFNQEDIMVKVVDENIIQVTGHIEKKNGNAFSTQSFQRQFTLPGTVNMTLVTSAMSSDGILTIIVPKLTNRRLISNSEQENEIHKDVKSNKEMNAQSNEYVTKTAECIKAMKKEESKSSVISQASNVKSRSTAHLSTSNKSAGNISENKYTKETNNNKITSMKIENGVCKEYNTNKETNHQYKNIKDAGESLGAVSKSFANSDACNINSDMELQLENSSNENVSKISTDKYTDKPSKNQNAYLKINKRGNFFEDSFFENVHENFQKAVSEVLEKWGDSSSLCHNMTSYRNLRQCNLQEENRAVTLSYGEKEHKIVLDVHEFKQDDIKIQVVEGNIVEVTGHVEKKNGNAVSTQSFHRQFTLPGTVNMPLIMSSMSSDGILTILIPVINVQSSITTYDALKHRNNSKEIQSTNNKTKYSQEISNVSKYANQVTEHRIHQASSNNSSHKGLSTLESKRSNESSDLYSPINLSILRRGKFFQDSFFEDSRHQFEEAMQSVLNVFESNKQIIDDKQRYRNLRQKELKEEEQACSINQDSQQHKIVIDVQDFMEGNINVKAVGDTEILVEGEVQKKIGNSESIQRFNRKVALSSKFDVTSVKSTMSSDGILTITVPKVEGTSDNAKF</sequence>
<feature type="region of interest" description="Disordered" evidence="3">
    <location>
        <begin position="581"/>
        <end position="613"/>
    </location>
</feature>
<dbReference type="Gene3D" id="2.60.40.790">
    <property type="match status" value="10"/>
</dbReference>
<feature type="compositionally biased region" description="Basic and acidic residues" evidence="3">
    <location>
        <begin position="1185"/>
        <end position="1197"/>
    </location>
</feature>
<feature type="domain" description="SHSP" evidence="4">
    <location>
        <begin position="2654"/>
        <end position="2762"/>
    </location>
</feature>
<organism evidence="5 6">
    <name type="scientific">Meganyctiphanes norvegica</name>
    <name type="common">Northern krill</name>
    <name type="synonym">Thysanopoda norvegica</name>
    <dbReference type="NCBI Taxonomy" id="48144"/>
    <lineage>
        <taxon>Eukaryota</taxon>
        <taxon>Metazoa</taxon>
        <taxon>Ecdysozoa</taxon>
        <taxon>Arthropoda</taxon>
        <taxon>Crustacea</taxon>
        <taxon>Multicrustacea</taxon>
        <taxon>Malacostraca</taxon>
        <taxon>Eumalacostraca</taxon>
        <taxon>Eucarida</taxon>
        <taxon>Euphausiacea</taxon>
        <taxon>Euphausiidae</taxon>
        <taxon>Meganyctiphanes</taxon>
    </lineage>
</organism>
<feature type="domain" description="SHSP" evidence="4">
    <location>
        <begin position="426"/>
        <end position="533"/>
    </location>
</feature>
<evidence type="ECO:0000313" key="5">
    <source>
        <dbReference type="EMBL" id="CAL4087182.1"/>
    </source>
</evidence>
<evidence type="ECO:0000259" key="4">
    <source>
        <dbReference type="PROSITE" id="PS01031"/>
    </source>
</evidence>
<dbReference type="InterPro" id="IPR001436">
    <property type="entry name" value="Alpha-crystallin/sHSP_animal"/>
</dbReference>
<dbReference type="GO" id="GO:0009408">
    <property type="term" value="P:response to heat"/>
    <property type="evidence" value="ECO:0007669"/>
    <property type="project" value="TreeGrafter"/>
</dbReference>
<feature type="compositionally biased region" description="Polar residues" evidence="3">
    <location>
        <begin position="1084"/>
        <end position="1097"/>
    </location>
</feature>
<feature type="compositionally biased region" description="Polar residues" evidence="3">
    <location>
        <begin position="37"/>
        <end position="72"/>
    </location>
</feature>
<feature type="region of interest" description="Disordered" evidence="3">
    <location>
        <begin position="1858"/>
        <end position="1924"/>
    </location>
</feature>
<dbReference type="PRINTS" id="PR00299">
    <property type="entry name" value="ACRYSTALLIN"/>
</dbReference>
<keyword evidence="6" id="KW-1185">Reference proteome</keyword>
<dbReference type="PROSITE" id="PS01031">
    <property type="entry name" value="SHSP"/>
    <property type="match status" value="10"/>
</dbReference>
<feature type="compositionally biased region" description="Polar residues" evidence="3">
    <location>
        <begin position="1858"/>
        <end position="1902"/>
    </location>
</feature>
<accession>A0AAV2QKU2</accession>
<dbReference type="EMBL" id="CAXKWB010007446">
    <property type="protein sequence ID" value="CAL4087182.1"/>
    <property type="molecule type" value="Genomic_DNA"/>
</dbReference>
<feature type="compositionally biased region" description="Low complexity" evidence="3">
    <location>
        <begin position="1170"/>
        <end position="1183"/>
    </location>
</feature>
<comment type="caution">
    <text evidence="5">The sequence shown here is derived from an EMBL/GenBank/DDBJ whole genome shotgun (WGS) entry which is preliminary data.</text>
</comment>
<dbReference type="Proteomes" id="UP001497623">
    <property type="component" value="Unassembled WGS sequence"/>
</dbReference>
<feature type="compositionally biased region" description="Basic and acidic residues" evidence="3">
    <location>
        <begin position="2262"/>
        <end position="2274"/>
    </location>
</feature>
<feature type="compositionally biased region" description="Basic and acidic residues" evidence="3">
    <location>
        <begin position="591"/>
        <end position="603"/>
    </location>
</feature>
<comment type="similarity">
    <text evidence="1 2">Belongs to the small heat shock protein (HSP20) family.</text>
</comment>
<feature type="domain" description="SHSP" evidence="4">
    <location>
        <begin position="903"/>
        <end position="1014"/>
    </location>
</feature>
<evidence type="ECO:0000256" key="3">
    <source>
        <dbReference type="SAM" id="MobiDB-lite"/>
    </source>
</evidence>
<protein>
    <recommendedName>
        <fullName evidence="4">SHSP domain-containing protein</fullName>
    </recommendedName>
</protein>
<feature type="compositionally biased region" description="Basic and acidic residues" evidence="3">
    <location>
        <begin position="1544"/>
        <end position="1556"/>
    </location>
</feature>
<dbReference type="CDD" id="cd06526">
    <property type="entry name" value="metazoan_ACD"/>
    <property type="match status" value="10"/>
</dbReference>
<dbReference type="PANTHER" id="PTHR45640">
    <property type="entry name" value="HEAT SHOCK PROTEIN HSP-12.2-RELATED"/>
    <property type="match status" value="1"/>
</dbReference>
<feature type="domain" description="SHSP" evidence="4">
    <location>
        <begin position="1617"/>
        <end position="1728"/>
    </location>
</feature>
<feature type="domain" description="SHSP" evidence="4">
    <location>
        <begin position="2335"/>
        <end position="2446"/>
    </location>
</feature>
<gene>
    <name evidence="5" type="ORF">MNOR_LOCUS13169</name>
</gene>
<dbReference type="PANTHER" id="PTHR45640:SF26">
    <property type="entry name" value="RE23625P"/>
    <property type="match status" value="1"/>
</dbReference>
<feature type="compositionally biased region" description="Polar residues" evidence="3">
    <location>
        <begin position="1530"/>
        <end position="1543"/>
    </location>
</feature>